<proteinExistence type="predicted"/>
<keyword evidence="3" id="KW-1185">Reference proteome</keyword>
<comment type="caution">
    <text evidence="2">The sequence shown here is derived from an EMBL/GenBank/DDBJ whole genome shotgun (WGS) entry which is preliminary data.</text>
</comment>
<dbReference type="InterPro" id="IPR002645">
    <property type="entry name" value="STAS_dom"/>
</dbReference>
<feature type="domain" description="STAS" evidence="1">
    <location>
        <begin position="18"/>
        <end position="154"/>
    </location>
</feature>
<protein>
    <recommendedName>
        <fullName evidence="1">STAS domain-containing protein</fullName>
    </recommendedName>
</protein>
<evidence type="ECO:0000259" key="1">
    <source>
        <dbReference type="PROSITE" id="PS50801"/>
    </source>
</evidence>
<dbReference type="Gene3D" id="3.30.750.24">
    <property type="entry name" value="STAS domain"/>
    <property type="match status" value="1"/>
</dbReference>
<dbReference type="AlphaFoldDB" id="A0ABC8RQT3"/>
<accession>A0ABC8RQT3</accession>
<dbReference type="InterPro" id="IPR001902">
    <property type="entry name" value="SLC26A/SulP_fam"/>
</dbReference>
<organism evidence="2 3">
    <name type="scientific">Ilex paraguariensis</name>
    <name type="common">yerba mate</name>
    <dbReference type="NCBI Taxonomy" id="185542"/>
    <lineage>
        <taxon>Eukaryota</taxon>
        <taxon>Viridiplantae</taxon>
        <taxon>Streptophyta</taxon>
        <taxon>Embryophyta</taxon>
        <taxon>Tracheophyta</taxon>
        <taxon>Spermatophyta</taxon>
        <taxon>Magnoliopsida</taxon>
        <taxon>eudicotyledons</taxon>
        <taxon>Gunneridae</taxon>
        <taxon>Pentapetalae</taxon>
        <taxon>asterids</taxon>
        <taxon>campanulids</taxon>
        <taxon>Aquifoliales</taxon>
        <taxon>Aquifoliaceae</taxon>
        <taxon>Ilex</taxon>
    </lineage>
</organism>
<dbReference type="Pfam" id="PF01740">
    <property type="entry name" value="STAS"/>
    <property type="match status" value="1"/>
</dbReference>
<evidence type="ECO:0000313" key="3">
    <source>
        <dbReference type="Proteomes" id="UP001642360"/>
    </source>
</evidence>
<evidence type="ECO:0000313" key="2">
    <source>
        <dbReference type="EMBL" id="CAK9144387.1"/>
    </source>
</evidence>
<reference evidence="2 3" key="1">
    <citation type="submission" date="2024-02" db="EMBL/GenBank/DDBJ databases">
        <authorList>
            <person name="Vignale AGUSTIN F."/>
            <person name="Sosa J E."/>
            <person name="Modenutti C."/>
        </authorList>
    </citation>
    <scope>NUCLEOTIDE SEQUENCE [LARGE SCALE GENOMIC DNA]</scope>
</reference>
<dbReference type="CDD" id="cd07042">
    <property type="entry name" value="STAS_SulP_like_sulfate_transporter"/>
    <property type="match status" value="1"/>
</dbReference>
<sequence length="166" mass="19056">MVMLGNIPGTYIYHNLYHYKEAVRVPGFLILSIEAPINFANTTYLKERISRWIEDYVTEEEETKKHFGLHFVILDLFAVNAIDTSGVSFLKDLRMAMEKKGLEARNIDFLFIYLLVMVNPLGVVMEKLQRADESREFMRPDALFLTIGEAVTTLNSTIKSQSSNNV</sequence>
<dbReference type="EMBL" id="CAUOFW020001391">
    <property type="protein sequence ID" value="CAK9144387.1"/>
    <property type="molecule type" value="Genomic_DNA"/>
</dbReference>
<dbReference type="SUPFAM" id="SSF52091">
    <property type="entry name" value="SpoIIaa-like"/>
    <property type="match status" value="1"/>
</dbReference>
<name>A0ABC8RQT3_9AQUA</name>
<dbReference type="PROSITE" id="PS50801">
    <property type="entry name" value="STAS"/>
    <property type="match status" value="1"/>
</dbReference>
<dbReference type="InterPro" id="IPR036513">
    <property type="entry name" value="STAS_dom_sf"/>
</dbReference>
<gene>
    <name evidence="2" type="ORF">ILEXP_LOCUS12140</name>
</gene>
<dbReference type="Proteomes" id="UP001642360">
    <property type="component" value="Unassembled WGS sequence"/>
</dbReference>
<dbReference type="PANTHER" id="PTHR11814">
    <property type="entry name" value="SULFATE TRANSPORTER"/>
    <property type="match status" value="1"/>
</dbReference>